<dbReference type="AlphaFoldDB" id="A0AAD7L9F9"/>
<evidence type="ECO:0000259" key="3">
    <source>
        <dbReference type="Pfam" id="PF03763"/>
    </source>
</evidence>
<name>A0AAD7L9F9_QUISA</name>
<feature type="region of interest" description="Disordered" evidence="2">
    <location>
        <begin position="91"/>
        <end position="218"/>
    </location>
</feature>
<dbReference type="EMBL" id="JARAOO010000010">
    <property type="protein sequence ID" value="KAJ7953887.1"/>
    <property type="molecule type" value="Genomic_DNA"/>
</dbReference>
<evidence type="ECO:0000256" key="1">
    <source>
        <dbReference type="ARBA" id="ARBA00005711"/>
    </source>
</evidence>
<dbReference type="KEGG" id="qsa:O6P43_025526"/>
<evidence type="ECO:0000256" key="2">
    <source>
        <dbReference type="SAM" id="MobiDB-lite"/>
    </source>
</evidence>
<feature type="domain" description="Remorin C-terminal" evidence="3">
    <location>
        <begin position="216"/>
        <end position="318"/>
    </location>
</feature>
<accession>A0AAD7L9F9</accession>
<dbReference type="PANTHER" id="PTHR31471">
    <property type="entry name" value="OS02G0116800 PROTEIN"/>
    <property type="match status" value="1"/>
</dbReference>
<protein>
    <submittedName>
        <fullName evidence="4">Remorin like</fullName>
    </submittedName>
</protein>
<dbReference type="Proteomes" id="UP001163823">
    <property type="component" value="Chromosome 10"/>
</dbReference>
<comment type="similarity">
    <text evidence="1">Belongs to the remorin family.</text>
</comment>
<sequence>MGNSVKQERVKFSAAEEGKKYNLGGSRDRRMPPERTKSFKEWRNAQNWFQRQFSRKTSQNYDSGSGIEHVTAVAAAAFAINQLEDSEISTQKIREVPGTSLTRSKSKMDDTKISTPQPGGVSKRFSGAGSIKITDGQDKNEQVTPATNEKMPEKAIAPIPSIKKAPTFGDKRLNIGTSGIKPESAAPKPTQPDTFKETLPPAATKRQISKRSGVGETKADAWETAELAKIKERYEKLNATIGSWENKKKTKSRRSLDKQESKLELKRMKTLEKFRSEREYIDQIAGGARAQAQEKRRNEELKAKEKANIIRSTGKLPGTCFCF</sequence>
<feature type="region of interest" description="Disordered" evidence="2">
    <location>
        <begin position="1"/>
        <end position="37"/>
    </location>
</feature>
<evidence type="ECO:0000313" key="5">
    <source>
        <dbReference type="Proteomes" id="UP001163823"/>
    </source>
</evidence>
<reference evidence="4" key="1">
    <citation type="journal article" date="2023" name="Science">
        <title>Elucidation of the pathway for biosynthesis of saponin adjuvants from the soapbark tree.</title>
        <authorList>
            <person name="Reed J."/>
            <person name="Orme A."/>
            <person name="El-Demerdash A."/>
            <person name="Owen C."/>
            <person name="Martin L.B.B."/>
            <person name="Misra R.C."/>
            <person name="Kikuchi S."/>
            <person name="Rejzek M."/>
            <person name="Martin A.C."/>
            <person name="Harkess A."/>
            <person name="Leebens-Mack J."/>
            <person name="Louveau T."/>
            <person name="Stephenson M.J."/>
            <person name="Osbourn A."/>
        </authorList>
    </citation>
    <scope>NUCLEOTIDE SEQUENCE</scope>
    <source>
        <strain evidence="4">S10</strain>
    </source>
</reference>
<feature type="region of interest" description="Disordered" evidence="2">
    <location>
        <begin position="243"/>
        <end position="262"/>
    </location>
</feature>
<organism evidence="4 5">
    <name type="scientific">Quillaja saponaria</name>
    <name type="common">Soap bark tree</name>
    <dbReference type="NCBI Taxonomy" id="32244"/>
    <lineage>
        <taxon>Eukaryota</taxon>
        <taxon>Viridiplantae</taxon>
        <taxon>Streptophyta</taxon>
        <taxon>Embryophyta</taxon>
        <taxon>Tracheophyta</taxon>
        <taxon>Spermatophyta</taxon>
        <taxon>Magnoliopsida</taxon>
        <taxon>eudicotyledons</taxon>
        <taxon>Gunneridae</taxon>
        <taxon>Pentapetalae</taxon>
        <taxon>rosids</taxon>
        <taxon>fabids</taxon>
        <taxon>Fabales</taxon>
        <taxon>Quillajaceae</taxon>
        <taxon>Quillaja</taxon>
    </lineage>
</organism>
<gene>
    <name evidence="4" type="ORF">O6P43_025526</name>
</gene>
<dbReference type="PANTHER" id="PTHR31471:SF51">
    <property type="entry name" value="REMORIN FAMILY PROTEIN"/>
    <property type="match status" value="1"/>
</dbReference>
<dbReference type="InterPro" id="IPR005516">
    <property type="entry name" value="Remorin_C"/>
</dbReference>
<dbReference type="Pfam" id="PF03763">
    <property type="entry name" value="Remorin_C"/>
    <property type="match status" value="1"/>
</dbReference>
<evidence type="ECO:0000313" key="4">
    <source>
        <dbReference type="EMBL" id="KAJ7953887.1"/>
    </source>
</evidence>
<comment type="caution">
    <text evidence="4">The sequence shown here is derived from an EMBL/GenBank/DDBJ whole genome shotgun (WGS) entry which is preliminary data.</text>
</comment>
<proteinExistence type="inferred from homology"/>
<keyword evidence="5" id="KW-1185">Reference proteome</keyword>